<evidence type="ECO:0000256" key="4">
    <source>
        <dbReference type="ARBA" id="ARBA00022729"/>
    </source>
</evidence>
<dbReference type="PANTHER" id="PTHR31867">
    <property type="entry name" value="EXPANSIN-A15"/>
    <property type="match status" value="1"/>
</dbReference>
<evidence type="ECO:0000313" key="9">
    <source>
        <dbReference type="EnsemblPlants" id="Pp3c8_15200V3.3"/>
    </source>
</evidence>
<dbReference type="InterPro" id="IPR007117">
    <property type="entry name" value="Expansin_CBD"/>
</dbReference>
<dbReference type="InterPro" id="IPR036749">
    <property type="entry name" value="Expansin_CBD_sf"/>
</dbReference>
<evidence type="ECO:0000313" key="10">
    <source>
        <dbReference type="Proteomes" id="UP000006727"/>
    </source>
</evidence>
<keyword evidence="5" id="KW-0472">Membrane</keyword>
<dbReference type="Pfam" id="PF03330">
    <property type="entry name" value="DPBB_1"/>
    <property type="match status" value="1"/>
</dbReference>
<dbReference type="InParanoid" id="A0A7I4EBD2"/>
<dbReference type="Gene3D" id="2.40.40.10">
    <property type="entry name" value="RlpA-like domain"/>
    <property type="match status" value="1"/>
</dbReference>
<dbReference type="SMART" id="SM00837">
    <property type="entry name" value="DPBB_1"/>
    <property type="match status" value="1"/>
</dbReference>
<evidence type="ECO:0000259" key="7">
    <source>
        <dbReference type="PROSITE" id="PS50842"/>
    </source>
</evidence>
<evidence type="ECO:0000256" key="5">
    <source>
        <dbReference type="ARBA" id="ARBA00023136"/>
    </source>
</evidence>
<keyword evidence="2 6" id="KW-0134">Cell wall</keyword>
<dbReference type="SUPFAM" id="SSF49590">
    <property type="entry name" value="PHL pollen allergen"/>
    <property type="match status" value="1"/>
</dbReference>
<dbReference type="InterPro" id="IPR036908">
    <property type="entry name" value="RlpA-like_sf"/>
</dbReference>
<keyword evidence="4" id="KW-0732">Signal</keyword>
<dbReference type="PRINTS" id="PR01225">
    <property type="entry name" value="EXPANSNFAMLY"/>
</dbReference>
<reference evidence="9" key="3">
    <citation type="submission" date="2020-12" db="UniProtKB">
        <authorList>
            <consortium name="EnsemblPlants"/>
        </authorList>
    </citation>
    <scope>IDENTIFICATION</scope>
</reference>
<evidence type="ECO:0000256" key="6">
    <source>
        <dbReference type="RuleBase" id="RU365023"/>
    </source>
</evidence>
<dbReference type="PROSITE" id="PS50842">
    <property type="entry name" value="EXPANSIN_EG45"/>
    <property type="match status" value="1"/>
</dbReference>
<dbReference type="AlphaFoldDB" id="A0A7I4EBD2"/>
<dbReference type="GO" id="GO:0005576">
    <property type="term" value="C:extracellular region"/>
    <property type="evidence" value="ECO:0007669"/>
    <property type="project" value="InterPro"/>
</dbReference>
<evidence type="ECO:0000259" key="8">
    <source>
        <dbReference type="PROSITE" id="PS50843"/>
    </source>
</evidence>
<protein>
    <recommendedName>
        <fullName evidence="6">Expansin</fullName>
    </recommendedName>
</protein>
<dbReference type="Pfam" id="PF01357">
    <property type="entry name" value="Expansin_C"/>
    <property type="match status" value="1"/>
</dbReference>
<keyword evidence="6" id="KW-0961">Cell wall biogenesis/degradation</keyword>
<keyword evidence="3 6" id="KW-0964">Secreted</keyword>
<dbReference type="CDD" id="cd22274">
    <property type="entry name" value="DPBB_EXPA_N"/>
    <property type="match status" value="1"/>
</dbReference>
<feature type="domain" description="Expansin-like EG45" evidence="7">
    <location>
        <begin position="83"/>
        <end position="196"/>
    </location>
</feature>
<reference evidence="9 10" key="1">
    <citation type="journal article" date="2008" name="Science">
        <title>The Physcomitrella genome reveals evolutionary insights into the conquest of land by plants.</title>
        <authorList>
            <person name="Rensing S."/>
            <person name="Lang D."/>
            <person name="Zimmer A."/>
            <person name="Terry A."/>
            <person name="Salamov A."/>
            <person name="Shapiro H."/>
            <person name="Nishiyama T."/>
            <person name="Perroud P.-F."/>
            <person name="Lindquist E."/>
            <person name="Kamisugi Y."/>
            <person name="Tanahashi T."/>
            <person name="Sakakibara K."/>
            <person name="Fujita T."/>
            <person name="Oishi K."/>
            <person name="Shin-I T."/>
            <person name="Kuroki Y."/>
            <person name="Toyoda A."/>
            <person name="Suzuki Y."/>
            <person name="Hashimoto A."/>
            <person name="Yamaguchi K."/>
            <person name="Sugano A."/>
            <person name="Kohara Y."/>
            <person name="Fujiyama A."/>
            <person name="Anterola A."/>
            <person name="Aoki S."/>
            <person name="Ashton N."/>
            <person name="Barbazuk W.B."/>
            <person name="Barker E."/>
            <person name="Bennetzen J."/>
            <person name="Bezanilla M."/>
            <person name="Blankenship R."/>
            <person name="Cho S.H."/>
            <person name="Dutcher S."/>
            <person name="Estelle M."/>
            <person name="Fawcett J.A."/>
            <person name="Gundlach H."/>
            <person name="Hanada K."/>
            <person name="Heyl A."/>
            <person name="Hicks K.A."/>
            <person name="Hugh J."/>
            <person name="Lohr M."/>
            <person name="Mayer K."/>
            <person name="Melkozernov A."/>
            <person name="Murata T."/>
            <person name="Nelson D."/>
            <person name="Pils B."/>
            <person name="Prigge M."/>
            <person name="Reiss B."/>
            <person name="Renner T."/>
            <person name="Rombauts S."/>
            <person name="Rushton P."/>
            <person name="Sanderfoot A."/>
            <person name="Schween G."/>
            <person name="Shiu S.-H."/>
            <person name="Stueber K."/>
            <person name="Theodoulou F.L."/>
            <person name="Tu H."/>
            <person name="Van de Peer Y."/>
            <person name="Verrier P.J."/>
            <person name="Waters E."/>
            <person name="Wood A."/>
            <person name="Yang L."/>
            <person name="Cove D."/>
            <person name="Cuming A."/>
            <person name="Hasebe M."/>
            <person name="Lucas S."/>
            <person name="Mishler D.B."/>
            <person name="Reski R."/>
            <person name="Grigoriev I."/>
            <person name="Quatrano R.S."/>
            <person name="Boore J.L."/>
        </authorList>
    </citation>
    <scope>NUCLEOTIDE SEQUENCE [LARGE SCALE GENOMIC DNA]</scope>
    <source>
        <strain evidence="9 10">cv. Gransden 2004</strain>
    </source>
</reference>
<sequence>MCRTSPRVLLEVFKAACDCISNSYYIEHHSVSMAKINLLFLPAQFVFSMAFLVQDIAGSDSHCGWSNAHATFYGGHDAHGTLGGSCGYGNVIARGYGTNTVALSSALYGSGLSCGSCFEIKCAGGEGCIPGSGAVTVTATNFCPPNPHRLPNNGGWCNMPRQHFDMAQPAFLRIAQYRVGIVPVLYRRAACRRSGGMHFTMNGHKFHNLVLISNVGGDGNIRAVKIRGSKTGWQPMWRNWGQNWQFSSNLFGQSLSFMVTTGDGRTVTSMNVVPPFWKYGQTFQGLQF</sequence>
<dbReference type="EnsemblPlants" id="Pp3c8_15200V3.3">
    <property type="protein sequence ID" value="Pp3c8_15200V3.3"/>
    <property type="gene ID" value="Pp3c8_15200"/>
</dbReference>
<evidence type="ECO:0000256" key="2">
    <source>
        <dbReference type="ARBA" id="ARBA00022512"/>
    </source>
</evidence>
<organism evidence="9 10">
    <name type="scientific">Physcomitrium patens</name>
    <name type="common">Spreading-leaved earth moss</name>
    <name type="synonym">Physcomitrella patens</name>
    <dbReference type="NCBI Taxonomy" id="3218"/>
    <lineage>
        <taxon>Eukaryota</taxon>
        <taxon>Viridiplantae</taxon>
        <taxon>Streptophyta</taxon>
        <taxon>Embryophyta</taxon>
        <taxon>Bryophyta</taxon>
        <taxon>Bryophytina</taxon>
        <taxon>Bryopsida</taxon>
        <taxon>Funariidae</taxon>
        <taxon>Funariales</taxon>
        <taxon>Funariaceae</taxon>
        <taxon>Physcomitrium</taxon>
    </lineage>
</organism>
<dbReference type="InterPro" id="IPR007118">
    <property type="entry name" value="Expan_Lol_pI"/>
</dbReference>
<dbReference type="InterPro" id="IPR002963">
    <property type="entry name" value="Expansin"/>
</dbReference>
<gene>
    <name evidence="9" type="primary">LOC112285490</name>
</gene>
<dbReference type="InterPro" id="IPR007112">
    <property type="entry name" value="Expansin/allergen_DPBB_dom"/>
</dbReference>
<proteinExistence type="inferred from homology"/>
<dbReference type="EMBL" id="ABEU02000008">
    <property type="status" value="NOT_ANNOTATED_CDS"/>
    <property type="molecule type" value="Genomic_DNA"/>
</dbReference>
<dbReference type="GO" id="GO:0009664">
    <property type="term" value="P:plant-type cell wall organization"/>
    <property type="evidence" value="ECO:0007669"/>
    <property type="project" value="InterPro"/>
</dbReference>
<comment type="similarity">
    <text evidence="1 6">Belongs to the expansin family. Expansin A subfamily.</text>
</comment>
<comment type="function">
    <text evidence="6">Causes loosening and extension of plant cell walls by disrupting non-covalent bonding between cellulose microfibrils and matrix glucans. No enzymatic activity has been found.</text>
</comment>
<evidence type="ECO:0000256" key="1">
    <source>
        <dbReference type="ARBA" id="ARBA00005392"/>
    </source>
</evidence>
<dbReference type="Proteomes" id="UP000006727">
    <property type="component" value="Chromosome 8"/>
</dbReference>
<keyword evidence="10" id="KW-1185">Reference proteome</keyword>
<dbReference type="SUPFAM" id="SSF50685">
    <property type="entry name" value="Barwin-like endoglucanases"/>
    <property type="match status" value="1"/>
</dbReference>
<dbReference type="PROSITE" id="PS50843">
    <property type="entry name" value="EXPANSIN_CBD"/>
    <property type="match status" value="1"/>
</dbReference>
<dbReference type="GO" id="GO:0016020">
    <property type="term" value="C:membrane"/>
    <property type="evidence" value="ECO:0007669"/>
    <property type="project" value="UniProtKB-SubCell"/>
</dbReference>
<dbReference type="Gramene" id="Pp3c8_15200V3.3">
    <property type="protein sequence ID" value="Pp3c8_15200V3.3"/>
    <property type="gene ID" value="Pp3c8_15200"/>
</dbReference>
<dbReference type="Gene3D" id="2.60.40.760">
    <property type="entry name" value="Expansin, cellulose-binding-like domain"/>
    <property type="match status" value="1"/>
</dbReference>
<dbReference type="PRINTS" id="PR01226">
    <property type="entry name" value="EXPANSIN"/>
</dbReference>
<dbReference type="InterPro" id="IPR009009">
    <property type="entry name" value="RlpA-like_DPBB"/>
</dbReference>
<evidence type="ECO:0000256" key="3">
    <source>
        <dbReference type="ARBA" id="ARBA00022525"/>
    </source>
</evidence>
<accession>A0A7I4EBD2</accession>
<reference evidence="9 10" key="2">
    <citation type="journal article" date="2018" name="Plant J.">
        <title>The Physcomitrella patens chromosome-scale assembly reveals moss genome structure and evolution.</title>
        <authorList>
            <person name="Lang D."/>
            <person name="Ullrich K.K."/>
            <person name="Murat F."/>
            <person name="Fuchs J."/>
            <person name="Jenkins J."/>
            <person name="Haas F.B."/>
            <person name="Piednoel M."/>
            <person name="Gundlach H."/>
            <person name="Van Bel M."/>
            <person name="Meyberg R."/>
            <person name="Vives C."/>
            <person name="Morata J."/>
            <person name="Symeonidi A."/>
            <person name="Hiss M."/>
            <person name="Muchero W."/>
            <person name="Kamisugi Y."/>
            <person name="Saleh O."/>
            <person name="Blanc G."/>
            <person name="Decker E.L."/>
            <person name="van Gessel N."/>
            <person name="Grimwood J."/>
            <person name="Hayes R.D."/>
            <person name="Graham S.W."/>
            <person name="Gunter L.E."/>
            <person name="McDaniel S.F."/>
            <person name="Hoernstein S.N.W."/>
            <person name="Larsson A."/>
            <person name="Li F.W."/>
            <person name="Perroud P.F."/>
            <person name="Phillips J."/>
            <person name="Ranjan P."/>
            <person name="Rokshar D.S."/>
            <person name="Rothfels C.J."/>
            <person name="Schneider L."/>
            <person name="Shu S."/>
            <person name="Stevenson D.W."/>
            <person name="Thummler F."/>
            <person name="Tillich M."/>
            <person name="Villarreal Aguilar J.C."/>
            <person name="Widiez T."/>
            <person name="Wong G.K."/>
            <person name="Wymore A."/>
            <person name="Zhang Y."/>
            <person name="Zimmer A.D."/>
            <person name="Quatrano R.S."/>
            <person name="Mayer K.F.X."/>
            <person name="Goodstein D."/>
            <person name="Casacuberta J.M."/>
            <person name="Vandepoele K."/>
            <person name="Reski R."/>
            <person name="Cuming A.C."/>
            <person name="Tuskan G.A."/>
            <person name="Maumus F."/>
            <person name="Salse J."/>
            <person name="Schmutz J."/>
            <person name="Rensing S.A."/>
        </authorList>
    </citation>
    <scope>NUCLEOTIDE SEQUENCE [LARGE SCALE GENOMIC DNA]</scope>
    <source>
        <strain evidence="9 10">cv. Gransden 2004</strain>
    </source>
</reference>
<feature type="domain" description="Expansin-like CBD" evidence="8">
    <location>
        <begin position="206"/>
        <end position="285"/>
    </location>
</feature>
<comment type="subcellular location">
    <subcellularLocation>
        <location evidence="6">Secreted</location>
        <location evidence="6">Cell wall</location>
    </subcellularLocation>
    <subcellularLocation>
        <location evidence="6">Membrane</location>
        <topology evidence="6">Peripheral membrane protein</topology>
    </subcellularLocation>
</comment>
<name>A0A7I4EBD2_PHYPA</name>